<dbReference type="Gene3D" id="3.90.1800.10">
    <property type="entry name" value="RNA polymerase alpha subunit dimerisation domain"/>
    <property type="match status" value="1"/>
</dbReference>
<evidence type="ECO:0000256" key="13">
    <source>
        <dbReference type="ARBA" id="ARBA00048552"/>
    </source>
</evidence>
<evidence type="ECO:0000256" key="14">
    <source>
        <dbReference type="RuleBase" id="RU000434"/>
    </source>
</evidence>
<keyword evidence="6 15" id="KW-0548">Nucleotidyltransferase</keyword>
<dbReference type="InterPro" id="IPR007641">
    <property type="entry name" value="RNA_pol_Rpb2_7"/>
</dbReference>
<comment type="subunit">
    <text evidence="12">In plastids the minimal PEP RNA polymerase catalytic core is composed of four subunits: alpha, beta, beta', and beta''. When a (nuclear-encoded) sigma factor is associated with the core the holoenzyme is formed, which can initiate transcription.</text>
</comment>
<dbReference type="InterPro" id="IPR007642">
    <property type="entry name" value="RNA_pol_Rpb2_2"/>
</dbReference>
<dbReference type="GO" id="GO:0032549">
    <property type="term" value="F:ribonucleoside binding"/>
    <property type="evidence" value="ECO:0007669"/>
    <property type="project" value="InterPro"/>
</dbReference>
<evidence type="ECO:0000256" key="8">
    <source>
        <dbReference type="ARBA" id="ARBA00022771"/>
    </source>
</evidence>
<evidence type="ECO:0000313" key="22">
    <source>
        <dbReference type="EMBL" id="EEH59932.1"/>
    </source>
</evidence>
<dbReference type="Gene3D" id="3.90.1100.10">
    <property type="match status" value="2"/>
</dbReference>
<name>C1MLF5_MICPC</name>
<dbReference type="Gene3D" id="2.40.270.10">
    <property type="entry name" value="DNA-directed RNA polymerase, subunit 2, domain 6"/>
    <property type="match status" value="1"/>
</dbReference>
<dbReference type="PANTHER" id="PTHR20856">
    <property type="entry name" value="DNA-DIRECTED RNA POLYMERASE I SUBUNIT 2"/>
    <property type="match status" value="1"/>
</dbReference>
<dbReference type="InterPro" id="IPR009674">
    <property type="entry name" value="Rpa2_dom_4"/>
</dbReference>
<dbReference type="GO" id="GO:0003677">
    <property type="term" value="F:DNA binding"/>
    <property type="evidence" value="ECO:0007669"/>
    <property type="project" value="InterPro"/>
</dbReference>
<dbReference type="InterPro" id="IPR007121">
    <property type="entry name" value="RNA_pol_bsu_CS"/>
</dbReference>
<dbReference type="InterPro" id="IPR037034">
    <property type="entry name" value="RNA_pol_Rpb2_2_sf"/>
</dbReference>
<dbReference type="PROSITE" id="PS01166">
    <property type="entry name" value="RNA_POL_BETA"/>
    <property type="match status" value="1"/>
</dbReference>
<dbReference type="EMBL" id="GG663736">
    <property type="protein sequence ID" value="EEH59932.1"/>
    <property type="molecule type" value="Genomic_DNA"/>
</dbReference>
<dbReference type="GO" id="GO:0008270">
    <property type="term" value="F:zinc ion binding"/>
    <property type="evidence" value="ECO:0007669"/>
    <property type="project" value="UniProtKB-KW"/>
</dbReference>
<dbReference type="Pfam" id="PF06883">
    <property type="entry name" value="RNA_pol_Rpa2_4"/>
    <property type="match status" value="1"/>
</dbReference>
<dbReference type="EC" id="2.7.7.6" evidence="15"/>
<comment type="catalytic activity">
    <reaction evidence="13 15">
        <text>RNA(n) + a ribonucleoside 5'-triphosphate = RNA(n+1) + diphosphate</text>
        <dbReference type="Rhea" id="RHEA:21248"/>
        <dbReference type="Rhea" id="RHEA-COMP:14527"/>
        <dbReference type="Rhea" id="RHEA-COMP:17342"/>
        <dbReference type="ChEBI" id="CHEBI:33019"/>
        <dbReference type="ChEBI" id="CHEBI:61557"/>
        <dbReference type="ChEBI" id="CHEBI:140395"/>
        <dbReference type="EC" id="2.7.7.6"/>
    </reaction>
</comment>
<dbReference type="AlphaFoldDB" id="C1MLF5"/>
<dbReference type="Gene3D" id="2.40.50.150">
    <property type="match status" value="1"/>
</dbReference>
<evidence type="ECO:0000259" key="18">
    <source>
        <dbReference type="Pfam" id="PF04561"/>
    </source>
</evidence>
<evidence type="ECO:0000259" key="16">
    <source>
        <dbReference type="Pfam" id="PF00562"/>
    </source>
</evidence>
<evidence type="ECO:0000256" key="1">
    <source>
        <dbReference type="ARBA" id="ARBA00004026"/>
    </source>
</evidence>
<evidence type="ECO:0000256" key="3">
    <source>
        <dbReference type="ARBA" id="ARBA00006835"/>
    </source>
</evidence>
<sequence length="1198" mass="132127">MHVSQDDFIRGSPERDALRSIVSNHVASFNYFVEHGLAEVIKRMASVSVQAPGTSAQSSRIRLWFSGVSMKTPVRERDGLSLARDPRVFPRECREAGSTYKAPMTANICWSVGEAGEVYHHELQLCQFPVMVSSTRCHLASASRAELINRGEEGREIGGYFILNGNERMIRLLIQQRRHYIIRIHDSVCWISLINEITFYFYFFFECPCSLGLKRAAFTSRGYLYTPFATAIRCVSPDEHSCTVRLHYLTGGSARLAFIHRRQEYFLPLGLVFIALCEVSDKELQDVVCSGVPGPGAHVFASERVAMVLEEIHTLGIQTRSQALSYLGICFRERLNADSWETNIDIGKRIIRDHVFIHLATCSDKFNLLVLMLQKLYALVTGQCSQDNPDSLMHHEVLLPGILLQMFMREQLSEALIKVKDTILREFEGQPQTMDLNDRERILSLVVGSIGRIDLGRMAEYFLATGNLVSKTGLGLSQTSGFTIVADKLNYVRYLSHFRSIHRGAYYAELRTTTVRKLLPDSWGFLCPVHTPDGSPCGLLNHLTASCFVHISDGQNRGLEMAAIFRILSSVGVLITTGRLRSTSAPHVLIPVTLDGVMVGFMRAADSAKVVATLRSAKVSEPPKVPPSLEVVYIPTLVNRSGGAFPGLYLFTSSSRLMRPVRQLASGFIENISSLEQAFMSIKCPDGSSGGSEELVFTHEESNAKAMLSVIASCTPWSDYNQSPRNMYQCQMAKQTMGLPLHAFCYRPDTKLYRLQSPQRPIAVTESYDEYSIDEYPLGTNAVIAVLAYTGYDMEDAMIVSKGSMERGFSHATLYKTETLSLVTGSGKVFGHFDLRSHSLEGTLNIDGSPSVGSIIEPGSALASVVDRITGQTHVHKAKGTDQAIVDRVSVIQTSLSRGIRSTKMALSLRYNRNPIIGDKFSSRHGQKGVLSFLWPEESLPYVERTGIRPDIIINPHAFPSRMTIGMLVESMASKSGALDGACINASPFKAAQKEKTYSPPAAEYGETLRKHGYDYCGSETMVNGLTGEAFGVDIYIGLVYYQRLRHMVSDKFQVRSVGPNNSLTQQPTKGRKSGGGIRFGEMERDALLAHGAAYLIHDRLHACSDRFVTHVCSNCGSILAPSLKLSVAGMGSGSALGCSAGKTLHTSCDGESEGITCRVCNRRTKIDKVELPFVFKYLASELAAMNIRIGIGIQCGA</sequence>
<evidence type="ECO:0000256" key="11">
    <source>
        <dbReference type="ARBA" id="ARBA00023242"/>
    </source>
</evidence>
<keyword evidence="9" id="KW-0862">Zinc</keyword>
<proteinExistence type="inferred from homology"/>
<feature type="domain" description="RNA polymerase Rpb2" evidence="17">
    <location>
        <begin position="1076"/>
        <end position="1190"/>
    </location>
</feature>
<dbReference type="Pfam" id="PF04560">
    <property type="entry name" value="RNA_pol_Rpb2_7"/>
    <property type="match status" value="1"/>
</dbReference>
<dbReference type="FunFam" id="2.40.270.10:FF:000011">
    <property type="entry name" value="DNA-directed RNA polymerase subunit beta"/>
    <property type="match status" value="1"/>
</dbReference>
<dbReference type="InterPro" id="IPR037033">
    <property type="entry name" value="DNA-dir_RNAP_su2_hyb_sf"/>
</dbReference>
<dbReference type="Pfam" id="PF04561">
    <property type="entry name" value="RNA_pol_Rpb2_2"/>
    <property type="match status" value="1"/>
</dbReference>
<accession>C1MLF5</accession>
<evidence type="ECO:0000256" key="7">
    <source>
        <dbReference type="ARBA" id="ARBA00022723"/>
    </source>
</evidence>
<evidence type="ECO:0000256" key="12">
    <source>
        <dbReference type="ARBA" id="ARBA00026088"/>
    </source>
</evidence>
<evidence type="ECO:0000259" key="20">
    <source>
        <dbReference type="Pfam" id="PF04565"/>
    </source>
</evidence>
<dbReference type="InterPro" id="IPR007120">
    <property type="entry name" value="DNA-dir_RNAP_su2_dom"/>
</dbReference>
<gene>
    <name evidence="22" type="ORF">MICPUCDRAFT_55696</name>
</gene>
<evidence type="ECO:0000259" key="19">
    <source>
        <dbReference type="Pfam" id="PF04563"/>
    </source>
</evidence>
<dbReference type="eggNOG" id="KOG0216">
    <property type="taxonomic scope" value="Eukaryota"/>
</dbReference>
<evidence type="ECO:0000256" key="5">
    <source>
        <dbReference type="ARBA" id="ARBA00022679"/>
    </source>
</evidence>
<evidence type="ECO:0000256" key="10">
    <source>
        <dbReference type="ARBA" id="ARBA00023163"/>
    </source>
</evidence>
<keyword evidence="23" id="KW-1185">Reference proteome</keyword>
<dbReference type="InterPro" id="IPR007644">
    <property type="entry name" value="RNA_pol_bsu_protrusion"/>
</dbReference>
<keyword evidence="10 15" id="KW-0804">Transcription</keyword>
<dbReference type="CDD" id="cd00653">
    <property type="entry name" value="RNA_pol_B_RPB2"/>
    <property type="match status" value="1"/>
</dbReference>
<dbReference type="Proteomes" id="UP000001876">
    <property type="component" value="Unassembled WGS sequence"/>
</dbReference>
<evidence type="ECO:0000259" key="21">
    <source>
        <dbReference type="Pfam" id="PF06883"/>
    </source>
</evidence>
<evidence type="ECO:0000256" key="2">
    <source>
        <dbReference type="ARBA" id="ARBA00004123"/>
    </source>
</evidence>
<dbReference type="FunFam" id="3.90.1800.10:FF:000004">
    <property type="entry name" value="DNA-directed RNA polymerase subunit beta"/>
    <property type="match status" value="1"/>
</dbReference>
<dbReference type="RefSeq" id="XP_003056556.1">
    <property type="nucleotide sequence ID" value="XM_003056510.1"/>
</dbReference>
<dbReference type="Gene3D" id="3.90.1110.10">
    <property type="entry name" value="RNA polymerase Rpb2, domain 2"/>
    <property type="match status" value="1"/>
</dbReference>
<dbReference type="OrthoDB" id="10248617at2759"/>
<dbReference type="KEGG" id="mpp:MICPUCDRAFT_55696"/>
<evidence type="ECO:0000256" key="9">
    <source>
        <dbReference type="ARBA" id="ARBA00022833"/>
    </source>
</evidence>
<dbReference type="STRING" id="564608.C1MLF5"/>
<organism evidence="23">
    <name type="scientific">Micromonas pusilla (strain CCMP1545)</name>
    <name type="common">Picoplanktonic green alga</name>
    <dbReference type="NCBI Taxonomy" id="564608"/>
    <lineage>
        <taxon>Eukaryota</taxon>
        <taxon>Viridiplantae</taxon>
        <taxon>Chlorophyta</taxon>
        <taxon>Mamiellophyceae</taxon>
        <taxon>Mamiellales</taxon>
        <taxon>Mamiellaceae</taxon>
        <taxon>Micromonas</taxon>
    </lineage>
</organism>
<feature type="domain" description="RNA polymerase Rpb2" evidence="18">
    <location>
        <begin position="232"/>
        <end position="397"/>
    </location>
</feature>
<dbReference type="GO" id="GO:0006351">
    <property type="term" value="P:DNA-templated transcription"/>
    <property type="evidence" value="ECO:0007669"/>
    <property type="project" value="InterPro"/>
</dbReference>
<dbReference type="Pfam" id="PF00562">
    <property type="entry name" value="RNA_pol_Rpb2_6"/>
    <property type="match status" value="1"/>
</dbReference>
<dbReference type="GO" id="GO:0005634">
    <property type="term" value="C:nucleus"/>
    <property type="evidence" value="ECO:0007669"/>
    <property type="project" value="UniProtKB-SubCell"/>
</dbReference>
<evidence type="ECO:0000256" key="4">
    <source>
        <dbReference type="ARBA" id="ARBA00022478"/>
    </source>
</evidence>
<feature type="domain" description="DNA-directed RNA polymerase subunit 2 hybrid-binding" evidence="16">
    <location>
        <begin position="711"/>
        <end position="1073"/>
    </location>
</feature>
<dbReference type="GeneID" id="9681835"/>
<comment type="similarity">
    <text evidence="3 14">Belongs to the RNA polymerase beta chain family.</text>
</comment>
<keyword evidence="8" id="KW-0863">Zinc-finger</keyword>
<protein>
    <recommendedName>
        <fullName evidence="15">DNA-directed RNA polymerase subunit beta</fullName>
        <ecNumber evidence="15">2.7.7.6</ecNumber>
    </recommendedName>
</protein>
<dbReference type="InterPro" id="IPR007645">
    <property type="entry name" value="RNA_pol_Rpb2_3"/>
</dbReference>
<evidence type="ECO:0000256" key="15">
    <source>
        <dbReference type="RuleBase" id="RU363031"/>
    </source>
</evidence>
<evidence type="ECO:0000256" key="6">
    <source>
        <dbReference type="ARBA" id="ARBA00022695"/>
    </source>
</evidence>
<dbReference type="SUPFAM" id="SSF64484">
    <property type="entry name" value="beta and beta-prime subunits of DNA dependent RNA-polymerase"/>
    <property type="match status" value="1"/>
</dbReference>
<dbReference type="Pfam" id="PF04563">
    <property type="entry name" value="RNA_pol_Rpb2_1"/>
    <property type="match status" value="1"/>
</dbReference>
<keyword evidence="11" id="KW-0539">Nucleus</keyword>
<dbReference type="GO" id="GO:0003899">
    <property type="term" value="F:DNA-directed RNA polymerase activity"/>
    <property type="evidence" value="ECO:0007669"/>
    <property type="project" value="UniProtKB-EC"/>
</dbReference>
<feature type="domain" description="RNA polymerase beta subunit protrusion" evidence="19">
    <location>
        <begin position="21"/>
        <end position="428"/>
    </location>
</feature>
<dbReference type="InterPro" id="IPR015712">
    <property type="entry name" value="DNA-dir_RNA_pol_su2"/>
</dbReference>
<reference evidence="22 23" key="1">
    <citation type="journal article" date="2009" name="Science">
        <title>Green evolution and dynamic adaptations revealed by genomes of the marine picoeukaryotes Micromonas.</title>
        <authorList>
            <person name="Worden A.Z."/>
            <person name="Lee J.H."/>
            <person name="Mock T."/>
            <person name="Rouze P."/>
            <person name="Simmons M.P."/>
            <person name="Aerts A.L."/>
            <person name="Allen A.E."/>
            <person name="Cuvelier M.L."/>
            <person name="Derelle E."/>
            <person name="Everett M.V."/>
            <person name="Foulon E."/>
            <person name="Grimwood J."/>
            <person name="Gundlach H."/>
            <person name="Henrissat B."/>
            <person name="Napoli C."/>
            <person name="McDonald S.M."/>
            <person name="Parker M.S."/>
            <person name="Rombauts S."/>
            <person name="Salamov A."/>
            <person name="Von Dassow P."/>
            <person name="Badger J.H."/>
            <person name="Coutinho P.M."/>
            <person name="Demir E."/>
            <person name="Dubchak I."/>
            <person name="Gentemann C."/>
            <person name="Eikrem W."/>
            <person name="Gready J.E."/>
            <person name="John U."/>
            <person name="Lanier W."/>
            <person name="Lindquist E.A."/>
            <person name="Lucas S."/>
            <person name="Mayer K.F."/>
            <person name="Moreau H."/>
            <person name="Not F."/>
            <person name="Otillar R."/>
            <person name="Panaud O."/>
            <person name="Pangilinan J."/>
            <person name="Paulsen I."/>
            <person name="Piegu B."/>
            <person name="Poliakov A."/>
            <person name="Robbens S."/>
            <person name="Schmutz J."/>
            <person name="Toulza E."/>
            <person name="Wyss T."/>
            <person name="Zelensky A."/>
            <person name="Zhou K."/>
            <person name="Armbrust E.V."/>
            <person name="Bhattacharya D."/>
            <person name="Goodenough U.W."/>
            <person name="Van de Peer Y."/>
            <person name="Grigoriev I.V."/>
        </authorList>
    </citation>
    <scope>NUCLEOTIDE SEQUENCE [LARGE SCALE GENOMIC DNA]</scope>
    <source>
        <strain evidence="22 23">CCMP1545</strain>
    </source>
</reference>
<evidence type="ECO:0000313" key="23">
    <source>
        <dbReference type="Proteomes" id="UP000001876"/>
    </source>
</evidence>
<dbReference type="Pfam" id="PF04565">
    <property type="entry name" value="RNA_pol_Rpb2_3"/>
    <property type="match status" value="1"/>
</dbReference>
<feature type="domain" description="DNA-directed RNA polymerase I subunit RPA2" evidence="21">
    <location>
        <begin position="599"/>
        <end position="659"/>
    </location>
</feature>
<comment type="subcellular location">
    <subcellularLocation>
        <location evidence="2">Nucleus</location>
    </subcellularLocation>
</comment>
<keyword evidence="7" id="KW-0479">Metal-binding</keyword>
<dbReference type="FunFam" id="3.90.1100.10:FF:000008">
    <property type="entry name" value="DNA-directed RNA polymerase subunit beta"/>
    <property type="match status" value="1"/>
</dbReference>
<keyword evidence="4 15" id="KW-0240">DNA-directed RNA polymerase</keyword>
<dbReference type="OMA" id="FFGVVHY"/>
<comment type="function">
    <text evidence="1 15">DNA-dependent RNA polymerase catalyzes the transcription of DNA into RNA using the four ribonucleoside triphosphates as substrates.</text>
</comment>
<feature type="domain" description="RNA polymerase Rpb2" evidence="20">
    <location>
        <begin position="485"/>
        <end position="549"/>
    </location>
</feature>
<dbReference type="InterPro" id="IPR014724">
    <property type="entry name" value="RNA_pol_RPB2_OB-fold"/>
</dbReference>
<evidence type="ECO:0000259" key="17">
    <source>
        <dbReference type="Pfam" id="PF04560"/>
    </source>
</evidence>
<dbReference type="GO" id="GO:0000428">
    <property type="term" value="C:DNA-directed RNA polymerase complex"/>
    <property type="evidence" value="ECO:0007669"/>
    <property type="project" value="UniProtKB-KW"/>
</dbReference>
<keyword evidence="5 15" id="KW-0808">Transferase</keyword>